<dbReference type="GO" id="GO:0005737">
    <property type="term" value="C:cytoplasm"/>
    <property type="evidence" value="ECO:0007669"/>
    <property type="project" value="TreeGrafter"/>
</dbReference>
<dbReference type="Proteomes" id="UP000176087">
    <property type="component" value="Unassembled WGS sequence"/>
</dbReference>
<evidence type="ECO:0000313" key="6">
    <source>
        <dbReference type="Proteomes" id="UP000176087"/>
    </source>
</evidence>
<dbReference type="STRING" id="933944.AN215_24395"/>
<dbReference type="GO" id="GO:0005524">
    <property type="term" value="F:ATP binding"/>
    <property type="evidence" value="ECO:0007669"/>
    <property type="project" value="UniProtKB-KW"/>
</dbReference>
<feature type="region of interest" description="Disordered" evidence="3">
    <location>
        <begin position="856"/>
        <end position="878"/>
    </location>
</feature>
<dbReference type="InterPro" id="IPR000792">
    <property type="entry name" value="Tscrpt_reg_LuxR_C"/>
</dbReference>
<reference evidence="5 6" key="1">
    <citation type="journal article" date="2016" name="Front. Microbiol.">
        <title>Comparative Genomics Analysis of Streptomyces Species Reveals Their Adaptation to the Marine Environment and Their Diversity at the Genomic Level.</title>
        <authorList>
            <person name="Tian X."/>
            <person name="Zhang Z."/>
            <person name="Yang T."/>
            <person name="Chen M."/>
            <person name="Li J."/>
            <person name="Chen F."/>
            <person name="Yang J."/>
            <person name="Li W."/>
            <person name="Zhang B."/>
            <person name="Zhang Z."/>
            <person name="Wu J."/>
            <person name="Zhang C."/>
            <person name="Long L."/>
            <person name="Xiao J."/>
        </authorList>
    </citation>
    <scope>NUCLEOTIDE SEQUENCE [LARGE SCALE GENOMIC DNA]</scope>
    <source>
        <strain evidence="5 6">SCSIO 10390</strain>
    </source>
</reference>
<name>A0A1E7JIM7_9ACTN</name>
<proteinExistence type="predicted"/>
<feature type="compositionally biased region" description="Basic and acidic residues" evidence="3">
    <location>
        <begin position="361"/>
        <end position="376"/>
    </location>
</feature>
<protein>
    <recommendedName>
        <fullName evidence="4">HTH luxR-type domain-containing protein</fullName>
    </recommendedName>
</protein>
<dbReference type="PRINTS" id="PR00038">
    <property type="entry name" value="HTHLUXR"/>
</dbReference>
<dbReference type="SUPFAM" id="SSF46894">
    <property type="entry name" value="C-terminal effector domain of the bipartite response regulators"/>
    <property type="match status" value="1"/>
</dbReference>
<dbReference type="CDD" id="cd06170">
    <property type="entry name" value="LuxR_C_like"/>
    <property type="match status" value="1"/>
</dbReference>
<dbReference type="InterPro" id="IPR027417">
    <property type="entry name" value="P-loop_NTPase"/>
</dbReference>
<dbReference type="PROSITE" id="PS50043">
    <property type="entry name" value="HTH_LUXR_2"/>
    <property type="match status" value="1"/>
</dbReference>
<dbReference type="InterPro" id="IPR036388">
    <property type="entry name" value="WH-like_DNA-bd_sf"/>
</dbReference>
<feature type="domain" description="HTH luxR-type" evidence="4">
    <location>
        <begin position="867"/>
        <end position="932"/>
    </location>
</feature>
<keyword evidence="1" id="KW-0547">Nucleotide-binding</keyword>
<dbReference type="GO" id="GO:0003677">
    <property type="term" value="F:DNA binding"/>
    <property type="evidence" value="ECO:0007669"/>
    <property type="project" value="InterPro"/>
</dbReference>
<evidence type="ECO:0000256" key="2">
    <source>
        <dbReference type="ARBA" id="ARBA00022840"/>
    </source>
</evidence>
<dbReference type="PROSITE" id="PS00622">
    <property type="entry name" value="HTH_LUXR_1"/>
    <property type="match status" value="1"/>
</dbReference>
<dbReference type="Gene3D" id="1.10.10.10">
    <property type="entry name" value="Winged helix-like DNA-binding domain superfamily/Winged helix DNA-binding domain"/>
    <property type="match status" value="1"/>
</dbReference>
<dbReference type="PANTHER" id="PTHR16305:SF35">
    <property type="entry name" value="TRANSCRIPTIONAL ACTIVATOR DOMAIN"/>
    <property type="match status" value="1"/>
</dbReference>
<sequence>MTCALSGDAEGPARPALLLVGGEAGMGKSELVRRLLESPAARCVPRLAVTFRTSGGPDVADPGAAAGSVPHPSLESALASVRPALLVVEDVHHADEENLRLLRHLLSDPPARFMAVLTYRPGQLSRPGLPLGRAVDYPSRLSVTRCSPPPLDERQVRALAGELLGAQRCTQEFVTGLHRRSAGIPQVVVDLLCTLRDSSGGRNRRHFTAGDVDEAGVPVRLAELVLDRAGALPERHRPVVWAAAVLGEPAGARDLATVAGLTGDGGHEALVAALNGSVLRETEQGRYGFAVPLEASAVYEELPGPVRERLHERAAAMLADRAPVPWTRVARHWQGGGRTEDWLRAAEHVAAGGCGESADGNPERDGDFGEGDERGDVAGGGDEARFALLEQVLGAVGLPPDKRGRLALNLARGAMFGPRSEGTARALRGIVDDPALPAAARGEMRLELGLLLHNQKRRFEEGRAELRRAAEELTERPALAARATAALANPFFPGLGLRDNLAWLRRAEEAAAASGDRTTRTAVAACRATVLMNSGDPEAWGLVERLPRNSPRRAERQQAARGLCNTANGAVYLGHHRRAGELLLEGVELAVRSGAPFLERVGRGTALLRDWLTGRWDGLAERCTGLAAEDGVANDARVVLALLALAKGEWAAAEDWLPCGEPRPSGASEPPACEAWEACEAPVATTAAGAYIRLRLARQDVDSAERAAAWAWERLRRKGVWVWGAPLAPWVAEAHVRAGRPSEAREKVGEFADGIAGRDAPSAAAALLWCRAVLAEEDGEVEAAFGRFEEAAAAYARLPHPYASALMAERAGRCAFLLGSDAEAAARRLGETVEQLTALGAVWDAARVRATLRAHGPAAARRRAPGRPSYAQRMSPREGEVAELAATGLTNREIAATLHLSPRTVEQHVARAMRKLGISSRQALAEHTEPAGRGPG</sequence>
<dbReference type="PANTHER" id="PTHR16305">
    <property type="entry name" value="TESTICULAR SOLUBLE ADENYLYL CYCLASE"/>
    <property type="match status" value="1"/>
</dbReference>
<dbReference type="AlphaFoldDB" id="A0A1E7JIM7"/>
<keyword evidence="2" id="KW-0067">ATP-binding</keyword>
<accession>A0A1E7JIM7</accession>
<dbReference type="SUPFAM" id="SSF52540">
    <property type="entry name" value="P-loop containing nucleoside triphosphate hydrolases"/>
    <property type="match status" value="1"/>
</dbReference>
<evidence type="ECO:0000256" key="1">
    <source>
        <dbReference type="ARBA" id="ARBA00022741"/>
    </source>
</evidence>
<dbReference type="GO" id="GO:0004016">
    <property type="term" value="F:adenylate cyclase activity"/>
    <property type="evidence" value="ECO:0007669"/>
    <property type="project" value="TreeGrafter"/>
</dbReference>
<feature type="region of interest" description="Disordered" evidence="3">
    <location>
        <begin position="351"/>
        <end position="380"/>
    </location>
</feature>
<evidence type="ECO:0000259" key="4">
    <source>
        <dbReference type="PROSITE" id="PS50043"/>
    </source>
</evidence>
<dbReference type="SMART" id="SM00421">
    <property type="entry name" value="HTH_LUXR"/>
    <property type="match status" value="1"/>
</dbReference>
<keyword evidence="6" id="KW-1185">Reference proteome</keyword>
<dbReference type="InterPro" id="IPR016032">
    <property type="entry name" value="Sig_transdc_resp-reg_C-effctor"/>
</dbReference>
<comment type="caution">
    <text evidence="5">The sequence shown here is derived from an EMBL/GenBank/DDBJ whole genome shotgun (WGS) entry which is preliminary data.</text>
</comment>
<dbReference type="Pfam" id="PF00196">
    <property type="entry name" value="GerE"/>
    <property type="match status" value="1"/>
</dbReference>
<gene>
    <name evidence="5" type="ORF">AN215_24395</name>
</gene>
<dbReference type="GO" id="GO:0006355">
    <property type="term" value="P:regulation of DNA-templated transcription"/>
    <property type="evidence" value="ECO:0007669"/>
    <property type="project" value="InterPro"/>
</dbReference>
<evidence type="ECO:0000313" key="5">
    <source>
        <dbReference type="EMBL" id="OEU86323.1"/>
    </source>
</evidence>
<evidence type="ECO:0000256" key="3">
    <source>
        <dbReference type="SAM" id="MobiDB-lite"/>
    </source>
</evidence>
<organism evidence="5 6">
    <name type="scientific">Streptomyces abyssalis</name>
    <dbReference type="NCBI Taxonomy" id="933944"/>
    <lineage>
        <taxon>Bacteria</taxon>
        <taxon>Bacillati</taxon>
        <taxon>Actinomycetota</taxon>
        <taxon>Actinomycetes</taxon>
        <taxon>Kitasatosporales</taxon>
        <taxon>Streptomycetaceae</taxon>
        <taxon>Streptomyces</taxon>
    </lineage>
</organism>
<dbReference type="EMBL" id="LJGT01000041">
    <property type="protein sequence ID" value="OEU86323.1"/>
    <property type="molecule type" value="Genomic_DNA"/>
</dbReference>
<dbReference type="PATRIC" id="fig|933944.6.peg.3103"/>